<sequence length="89" mass="10194">MASITVRSLDEDLKRRLRKRAAENGRSVEQEVREILPAALNQEAAPARNLGSAIHKLFKPFGHTELDIPPREAMREFQHFDETLDDVRS</sequence>
<dbReference type="InterPro" id="IPR013321">
    <property type="entry name" value="Arc_rbn_hlx_hlx"/>
</dbReference>
<protein>
    <submittedName>
        <fullName evidence="2">Arc family DNA-binding protein</fullName>
    </submittedName>
</protein>
<gene>
    <name evidence="2" type="ORF">F4Y42_06285</name>
</gene>
<evidence type="ECO:0000313" key="2">
    <source>
        <dbReference type="EMBL" id="MXY93044.1"/>
    </source>
</evidence>
<dbReference type="GO" id="GO:0003677">
    <property type="term" value="F:DNA binding"/>
    <property type="evidence" value="ECO:0007669"/>
    <property type="project" value="UniProtKB-KW"/>
</dbReference>
<comment type="caution">
    <text evidence="2">The sequence shown here is derived from an EMBL/GenBank/DDBJ whole genome shotgun (WGS) entry which is preliminary data.</text>
</comment>
<organism evidence="2">
    <name type="scientific">Caldilineaceae bacterium SB0664_bin_27</name>
    <dbReference type="NCBI Taxonomy" id="2605260"/>
    <lineage>
        <taxon>Bacteria</taxon>
        <taxon>Bacillati</taxon>
        <taxon>Chloroflexota</taxon>
        <taxon>Caldilineae</taxon>
        <taxon>Caldilineales</taxon>
        <taxon>Caldilineaceae</taxon>
    </lineage>
</organism>
<dbReference type="GO" id="GO:0006355">
    <property type="term" value="P:regulation of DNA-templated transcription"/>
    <property type="evidence" value="ECO:0007669"/>
    <property type="project" value="InterPro"/>
</dbReference>
<reference evidence="2" key="1">
    <citation type="submission" date="2019-09" db="EMBL/GenBank/DDBJ databases">
        <title>Characterisation of the sponge microbiome using genome-centric metagenomics.</title>
        <authorList>
            <person name="Engelberts J.P."/>
            <person name="Robbins S.J."/>
            <person name="De Goeij J.M."/>
            <person name="Aranda M."/>
            <person name="Bell S.C."/>
            <person name="Webster N.S."/>
        </authorList>
    </citation>
    <scope>NUCLEOTIDE SEQUENCE</scope>
    <source>
        <strain evidence="2">SB0664_bin_27</strain>
    </source>
</reference>
<proteinExistence type="predicted"/>
<dbReference type="SUPFAM" id="SSF47598">
    <property type="entry name" value="Ribbon-helix-helix"/>
    <property type="match status" value="1"/>
</dbReference>
<accession>A0A6B0YPN5</accession>
<dbReference type="InterPro" id="IPR010985">
    <property type="entry name" value="Ribbon_hlx_hlx"/>
</dbReference>
<dbReference type="Gene3D" id="1.10.1220.10">
    <property type="entry name" value="Met repressor-like"/>
    <property type="match status" value="1"/>
</dbReference>
<feature type="domain" description="Antitoxin FitA-like ribbon-helix-helix" evidence="1">
    <location>
        <begin position="2"/>
        <end position="40"/>
    </location>
</feature>
<dbReference type="InterPro" id="IPR053853">
    <property type="entry name" value="FitA-like_RHH"/>
</dbReference>
<evidence type="ECO:0000259" key="1">
    <source>
        <dbReference type="Pfam" id="PF22513"/>
    </source>
</evidence>
<name>A0A6B0YPN5_9CHLR</name>
<dbReference type="EMBL" id="VXRG01000054">
    <property type="protein sequence ID" value="MXY93044.1"/>
    <property type="molecule type" value="Genomic_DNA"/>
</dbReference>
<dbReference type="Pfam" id="PF22513">
    <property type="entry name" value="FitA-like_RHH"/>
    <property type="match status" value="1"/>
</dbReference>
<keyword evidence="2" id="KW-0238">DNA-binding</keyword>
<dbReference type="AlphaFoldDB" id="A0A6B0YPN5"/>